<keyword evidence="1" id="KW-0805">Transcription regulation</keyword>
<evidence type="ECO:0000256" key="3">
    <source>
        <dbReference type="ARBA" id="ARBA00023163"/>
    </source>
</evidence>
<dbReference type="SUPFAM" id="SSF53822">
    <property type="entry name" value="Periplasmic binding protein-like I"/>
    <property type="match status" value="1"/>
</dbReference>
<keyword evidence="6" id="KW-1185">Reference proteome</keyword>
<accession>A0A919NJT9</accession>
<name>A0A919NJT9_9ACTN</name>
<proteinExistence type="predicted"/>
<evidence type="ECO:0000259" key="4">
    <source>
        <dbReference type="PROSITE" id="PS50932"/>
    </source>
</evidence>
<dbReference type="Pfam" id="PF00356">
    <property type="entry name" value="LacI"/>
    <property type="match status" value="1"/>
</dbReference>
<dbReference type="AlphaFoldDB" id="A0A919NJT9"/>
<dbReference type="InterPro" id="IPR028082">
    <property type="entry name" value="Peripla_BP_I"/>
</dbReference>
<dbReference type="InterPro" id="IPR010982">
    <property type="entry name" value="Lambda_DNA-bd_dom_sf"/>
</dbReference>
<dbReference type="CDD" id="cd01392">
    <property type="entry name" value="HTH_LacI"/>
    <property type="match status" value="1"/>
</dbReference>
<dbReference type="InterPro" id="IPR046335">
    <property type="entry name" value="LacI/GalR-like_sensor"/>
</dbReference>
<gene>
    <name evidence="5" type="primary">lacI_4</name>
    <name evidence="5" type="ORF">Ate02nite_27500</name>
</gene>
<dbReference type="EMBL" id="BOMY01000020">
    <property type="protein sequence ID" value="GIF20020.1"/>
    <property type="molecule type" value="Genomic_DNA"/>
</dbReference>
<reference evidence="5" key="1">
    <citation type="submission" date="2021-01" db="EMBL/GenBank/DDBJ databases">
        <title>Whole genome shotgun sequence of Actinoplanes tereljensis NBRC 105297.</title>
        <authorList>
            <person name="Komaki H."/>
            <person name="Tamura T."/>
        </authorList>
    </citation>
    <scope>NUCLEOTIDE SEQUENCE</scope>
    <source>
        <strain evidence="5">NBRC 105297</strain>
    </source>
</reference>
<evidence type="ECO:0000313" key="5">
    <source>
        <dbReference type="EMBL" id="GIF20020.1"/>
    </source>
</evidence>
<evidence type="ECO:0000313" key="6">
    <source>
        <dbReference type="Proteomes" id="UP000623608"/>
    </source>
</evidence>
<keyword evidence="3" id="KW-0804">Transcription</keyword>
<feature type="domain" description="HTH lacI-type" evidence="4">
    <location>
        <begin position="29"/>
        <end position="83"/>
    </location>
</feature>
<evidence type="ECO:0000256" key="1">
    <source>
        <dbReference type="ARBA" id="ARBA00023015"/>
    </source>
</evidence>
<dbReference type="InterPro" id="IPR000843">
    <property type="entry name" value="HTH_LacI"/>
</dbReference>
<comment type="caution">
    <text evidence="5">The sequence shown here is derived from an EMBL/GenBank/DDBJ whole genome shotgun (WGS) entry which is preliminary data.</text>
</comment>
<sequence length="359" mass="37943">MRACQEEVTVWLLEPGNGEETLGTIDRAATISEVAALAGVSPGTASKALNGRGALRPETRRRVQEAAEQLGFVANAAARSLQAGRTYTVGMITTDSIGRFSIPLLIGAEDALGAGQVSVFLCDARDDPIREQYYLRTLLGRQVDGIIVTGRRTQARPPIGVGLPVPVVYAFISSTDPDDCSVVPDEQDGARRAVEHLLAIGRRRIAHVTGPEHHHSATVRADAALRTLSAAGLEPAANVLFGEWSEAWGRQAAGILLSTGAEVDAVFCGSDQIARGLAEALQEAGRVVPRDVALVGFDNWDVMVDGSRPALTSIDMDLEGIGRTAAELLLAAINGNPEHGRRALPGRLIPRASTAVNPF</sequence>
<organism evidence="5 6">
    <name type="scientific">Paractinoplanes tereljensis</name>
    <dbReference type="NCBI Taxonomy" id="571912"/>
    <lineage>
        <taxon>Bacteria</taxon>
        <taxon>Bacillati</taxon>
        <taxon>Actinomycetota</taxon>
        <taxon>Actinomycetes</taxon>
        <taxon>Micromonosporales</taxon>
        <taxon>Micromonosporaceae</taxon>
        <taxon>Paractinoplanes</taxon>
    </lineage>
</organism>
<evidence type="ECO:0000256" key="2">
    <source>
        <dbReference type="ARBA" id="ARBA00023125"/>
    </source>
</evidence>
<dbReference type="SUPFAM" id="SSF47413">
    <property type="entry name" value="lambda repressor-like DNA-binding domains"/>
    <property type="match status" value="1"/>
</dbReference>
<dbReference type="CDD" id="cd06288">
    <property type="entry name" value="PBP1_sucrose_transcription_regulator"/>
    <property type="match status" value="1"/>
</dbReference>
<dbReference type="Proteomes" id="UP000623608">
    <property type="component" value="Unassembled WGS sequence"/>
</dbReference>
<dbReference type="PROSITE" id="PS00356">
    <property type="entry name" value="HTH_LACI_1"/>
    <property type="match status" value="1"/>
</dbReference>
<dbReference type="PANTHER" id="PTHR30146:SF109">
    <property type="entry name" value="HTH-TYPE TRANSCRIPTIONAL REGULATOR GALS"/>
    <property type="match status" value="1"/>
</dbReference>
<keyword evidence="2" id="KW-0238">DNA-binding</keyword>
<dbReference type="Pfam" id="PF13377">
    <property type="entry name" value="Peripla_BP_3"/>
    <property type="match status" value="1"/>
</dbReference>
<protein>
    <submittedName>
        <fullName evidence="5">LacI family transcriptional regulator</fullName>
    </submittedName>
</protein>
<dbReference type="Gene3D" id="1.10.260.40">
    <property type="entry name" value="lambda repressor-like DNA-binding domains"/>
    <property type="match status" value="1"/>
</dbReference>
<dbReference type="GO" id="GO:0003700">
    <property type="term" value="F:DNA-binding transcription factor activity"/>
    <property type="evidence" value="ECO:0007669"/>
    <property type="project" value="TreeGrafter"/>
</dbReference>
<dbReference type="SMART" id="SM00354">
    <property type="entry name" value="HTH_LACI"/>
    <property type="match status" value="1"/>
</dbReference>
<dbReference type="PROSITE" id="PS50932">
    <property type="entry name" value="HTH_LACI_2"/>
    <property type="match status" value="1"/>
</dbReference>
<dbReference type="Gene3D" id="3.40.50.2300">
    <property type="match status" value="2"/>
</dbReference>
<dbReference type="PANTHER" id="PTHR30146">
    <property type="entry name" value="LACI-RELATED TRANSCRIPTIONAL REPRESSOR"/>
    <property type="match status" value="1"/>
</dbReference>
<dbReference type="GO" id="GO:0000976">
    <property type="term" value="F:transcription cis-regulatory region binding"/>
    <property type="evidence" value="ECO:0007669"/>
    <property type="project" value="TreeGrafter"/>
</dbReference>